<gene>
    <name evidence="1" type="ORF">ACFPM8_02190</name>
</gene>
<protein>
    <submittedName>
        <fullName evidence="1">DUF4902 domain-containing protein</fullName>
    </submittedName>
</protein>
<accession>A0ABW0M422</accession>
<reference evidence="2" key="1">
    <citation type="journal article" date="2019" name="Int. J. Syst. Evol. Microbiol.">
        <title>The Global Catalogue of Microorganisms (GCM) 10K type strain sequencing project: providing services to taxonomists for standard genome sequencing and annotation.</title>
        <authorList>
            <consortium name="The Broad Institute Genomics Platform"/>
            <consortium name="The Broad Institute Genome Sequencing Center for Infectious Disease"/>
            <person name="Wu L."/>
            <person name="Ma J."/>
        </authorList>
    </citation>
    <scope>NUCLEOTIDE SEQUENCE [LARGE SCALE GENOMIC DNA]</scope>
    <source>
        <strain evidence="2">JCM 17066</strain>
    </source>
</reference>
<dbReference type="EMBL" id="JBHSMT010000005">
    <property type="protein sequence ID" value="MFC5472758.1"/>
    <property type="molecule type" value="Genomic_DNA"/>
</dbReference>
<evidence type="ECO:0000313" key="2">
    <source>
        <dbReference type="Proteomes" id="UP001596045"/>
    </source>
</evidence>
<sequence>MSRYTSLPPRQEEVAITDNMLSVSADGYIRLLFAEAQATCLMHMISGLDEDVPAHMSTSAMLTTITGYTEWISRGIPAISIGWDWQMDAIDHQIRLCRVSEPRSNVMLLDNNQADVGPEKTIALLEVFIDTLDWQRKVQDHIDAVYGR</sequence>
<name>A0ABW0M422_9BURK</name>
<keyword evidence="2" id="KW-1185">Reference proteome</keyword>
<dbReference type="RefSeq" id="WP_378994495.1">
    <property type="nucleotide sequence ID" value="NZ_JBHSMT010000005.1"/>
</dbReference>
<evidence type="ECO:0000313" key="1">
    <source>
        <dbReference type="EMBL" id="MFC5472758.1"/>
    </source>
</evidence>
<organism evidence="1 2">
    <name type="scientific">Paraherbaspirillum soli</name>
    <dbReference type="NCBI Taxonomy" id="631222"/>
    <lineage>
        <taxon>Bacteria</taxon>
        <taxon>Pseudomonadati</taxon>
        <taxon>Pseudomonadota</taxon>
        <taxon>Betaproteobacteria</taxon>
        <taxon>Burkholderiales</taxon>
        <taxon>Oxalobacteraceae</taxon>
        <taxon>Paraherbaspirillum</taxon>
    </lineage>
</organism>
<dbReference type="Proteomes" id="UP001596045">
    <property type="component" value="Unassembled WGS sequence"/>
</dbReference>
<proteinExistence type="predicted"/>
<dbReference type="Gene3D" id="3.10.450.610">
    <property type="match status" value="1"/>
</dbReference>
<dbReference type="InterPro" id="IPR032598">
    <property type="entry name" value="RsaM-like"/>
</dbReference>
<dbReference type="Pfam" id="PF16245">
    <property type="entry name" value="DUF4902"/>
    <property type="match status" value="1"/>
</dbReference>
<comment type="caution">
    <text evidence="1">The sequence shown here is derived from an EMBL/GenBank/DDBJ whole genome shotgun (WGS) entry which is preliminary data.</text>
</comment>